<evidence type="ECO:0000259" key="4">
    <source>
        <dbReference type="Pfam" id="PF03446"/>
    </source>
</evidence>
<dbReference type="PIRSF" id="PIRSF000103">
    <property type="entry name" value="HIBADH"/>
    <property type="match status" value="1"/>
</dbReference>
<dbReference type="PANTHER" id="PTHR43060">
    <property type="entry name" value="3-HYDROXYISOBUTYRATE DEHYDROGENASE-LIKE 1, MITOCHONDRIAL-RELATED"/>
    <property type="match status" value="1"/>
</dbReference>
<keyword evidence="3" id="KW-0520">NAD</keyword>
<dbReference type="GO" id="GO:0008442">
    <property type="term" value="F:3-hydroxyisobutyrate dehydrogenase activity"/>
    <property type="evidence" value="ECO:0007669"/>
    <property type="project" value="UniProtKB-EC"/>
</dbReference>
<comment type="caution">
    <text evidence="6">The sequence shown here is derived from an EMBL/GenBank/DDBJ whole genome shotgun (WGS) entry which is preliminary data.</text>
</comment>
<dbReference type="EMBL" id="JADBED010000001">
    <property type="protein sequence ID" value="MBE1525122.1"/>
    <property type="molecule type" value="Genomic_DNA"/>
</dbReference>
<dbReference type="Pfam" id="PF14833">
    <property type="entry name" value="NAD_binding_11"/>
    <property type="match status" value="1"/>
</dbReference>
<name>A0ABR9JGR6_9MICC</name>
<accession>A0ABR9JGR6</accession>
<dbReference type="PANTHER" id="PTHR43060:SF15">
    <property type="entry name" value="3-HYDROXYISOBUTYRATE DEHYDROGENASE-LIKE 1, MITOCHONDRIAL-RELATED"/>
    <property type="match status" value="1"/>
</dbReference>
<dbReference type="SUPFAM" id="SSF51735">
    <property type="entry name" value="NAD(P)-binding Rossmann-fold domains"/>
    <property type="match status" value="1"/>
</dbReference>
<dbReference type="SUPFAM" id="SSF48179">
    <property type="entry name" value="6-phosphogluconate dehydrogenase C-terminal domain-like"/>
    <property type="match status" value="1"/>
</dbReference>
<feature type="domain" description="3-hydroxyisobutyrate dehydrogenase-like NAD-binding" evidence="5">
    <location>
        <begin position="177"/>
        <end position="295"/>
    </location>
</feature>
<proteinExistence type="inferred from homology"/>
<dbReference type="Gene3D" id="1.10.1040.10">
    <property type="entry name" value="N-(1-d-carboxylethyl)-l-norvaline Dehydrogenase, domain 2"/>
    <property type="match status" value="1"/>
</dbReference>
<dbReference type="Pfam" id="PF03446">
    <property type="entry name" value="NAD_binding_2"/>
    <property type="match status" value="1"/>
</dbReference>
<dbReference type="InterPro" id="IPR006115">
    <property type="entry name" value="6PGDH_NADP-bd"/>
</dbReference>
<evidence type="ECO:0000313" key="7">
    <source>
        <dbReference type="Proteomes" id="UP000643525"/>
    </source>
</evidence>
<dbReference type="Proteomes" id="UP000643525">
    <property type="component" value="Unassembled WGS sequence"/>
</dbReference>
<dbReference type="InterPro" id="IPR008927">
    <property type="entry name" value="6-PGluconate_DH-like_C_sf"/>
</dbReference>
<dbReference type="Gene3D" id="3.40.50.720">
    <property type="entry name" value="NAD(P)-binding Rossmann-like Domain"/>
    <property type="match status" value="1"/>
</dbReference>
<protein>
    <submittedName>
        <fullName evidence="6">3-hydroxyisobutyrate dehydrogenase</fullName>
        <ecNumber evidence="6">1.1.1.31</ecNumber>
    </submittedName>
</protein>
<sequence>MRAGTEKVAFIGLGTMGGPMVANVVKGGFEVYLYDADPERASILADQLDTGAETRVHAARTPGDLQDCTVVVLMLPNSAIVRSVLLTQDGGLQLPLQPGSVIIDMSSSDPTETVSTGAALSTHGLSMIDAPVSGAKARALDATLAIMMGADDEAAAQRAIPVVDTMSRSIYRTGKLGTGHAMKALNNFVAAASFAAASEAVTAGERFGLDPALMVDILNDSTGQSFITSHVLGPHVVEGRFASGFALPLLTKDVRIAESLQRSVHHESPVCDAVSRQFGAALEELGDVDHTEAFSYWNTN</sequence>
<dbReference type="InterPro" id="IPR036291">
    <property type="entry name" value="NAD(P)-bd_dom_sf"/>
</dbReference>
<evidence type="ECO:0000259" key="5">
    <source>
        <dbReference type="Pfam" id="PF14833"/>
    </source>
</evidence>
<feature type="domain" description="6-phosphogluconate dehydrogenase NADP-binding" evidence="4">
    <location>
        <begin position="7"/>
        <end position="172"/>
    </location>
</feature>
<keyword evidence="7" id="KW-1185">Reference proteome</keyword>
<keyword evidence="2 6" id="KW-0560">Oxidoreductase</keyword>
<dbReference type="InterPro" id="IPR002204">
    <property type="entry name" value="3-OH-isobutyrate_DH-rel_CS"/>
</dbReference>
<comment type="similarity">
    <text evidence="1">Belongs to the HIBADH-related family.</text>
</comment>
<dbReference type="InterPro" id="IPR015815">
    <property type="entry name" value="HIBADH-related"/>
</dbReference>
<evidence type="ECO:0000256" key="3">
    <source>
        <dbReference type="ARBA" id="ARBA00023027"/>
    </source>
</evidence>
<reference evidence="6 7" key="1">
    <citation type="submission" date="2020-10" db="EMBL/GenBank/DDBJ databases">
        <title>Sequencing the genomes of 1000 actinobacteria strains.</title>
        <authorList>
            <person name="Klenk H.-P."/>
        </authorList>
    </citation>
    <scope>NUCLEOTIDE SEQUENCE [LARGE SCALE GENOMIC DNA]</scope>
    <source>
        <strain evidence="6 7">DSM 15666</strain>
    </source>
</reference>
<dbReference type="EC" id="1.1.1.31" evidence="6"/>
<evidence type="ECO:0000313" key="6">
    <source>
        <dbReference type="EMBL" id="MBE1525122.1"/>
    </source>
</evidence>
<organism evidence="6 7">
    <name type="scientific">Nesterenkonia lutea</name>
    <dbReference type="NCBI Taxonomy" id="272919"/>
    <lineage>
        <taxon>Bacteria</taxon>
        <taxon>Bacillati</taxon>
        <taxon>Actinomycetota</taxon>
        <taxon>Actinomycetes</taxon>
        <taxon>Micrococcales</taxon>
        <taxon>Micrococcaceae</taxon>
        <taxon>Nesterenkonia</taxon>
    </lineage>
</organism>
<dbReference type="PROSITE" id="PS00895">
    <property type="entry name" value="3_HYDROXYISOBUT_DH"/>
    <property type="match status" value="1"/>
</dbReference>
<dbReference type="InterPro" id="IPR029154">
    <property type="entry name" value="HIBADH-like_NADP-bd"/>
</dbReference>
<gene>
    <name evidence="6" type="ORF">H4W27_002240</name>
</gene>
<evidence type="ECO:0000256" key="1">
    <source>
        <dbReference type="ARBA" id="ARBA00009080"/>
    </source>
</evidence>
<evidence type="ECO:0000256" key="2">
    <source>
        <dbReference type="ARBA" id="ARBA00023002"/>
    </source>
</evidence>
<dbReference type="InterPro" id="IPR013328">
    <property type="entry name" value="6PGD_dom2"/>
</dbReference>
<dbReference type="RefSeq" id="WP_192596031.1">
    <property type="nucleotide sequence ID" value="NZ_BAAALJ010000013.1"/>
</dbReference>